<keyword evidence="3" id="KW-1185">Reference proteome</keyword>
<dbReference type="WBParaSite" id="EVEC_0000661401-mRNA-1">
    <property type="protein sequence ID" value="EVEC_0000661401-mRNA-1"/>
    <property type="gene ID" value="EVEC_0000661401"/>
</dbReference>
<name>A0A0N4V8D8_ENTVE</name>
<organism evidence="4">
    <name type="scientific">Enterobius vermicularis</name>
    <name type="common">Human pinworm</name>
    <dbReference type="NCBI Taxonomy" id="51028"/>
    <lineage>
        <taxon>Eukaryota</taxon>
        <taxon>Metazoa</taxon>
        <taxon>Ecdysozoa</taxon>
        <taxon>Nematoda</taxon>
        <taxon>Chromadorea</taxon>
        <taxon>Rhabditida</taxon>
        <taxon>Spirurina</taxon>
        <taxon>Oxyuridomorpha</taxon>
        <taxon>Oxyuroidea</taxon>
        <taxon>Oxyuridae</taxon>
        <taxon>Enterobius</taxon>
    </lineage>
</organism>
<evidence type="ECO:0000313" key="2">
    <source>
        <dbReference type="EMBL" id="VDD91437.1"/>
    </source>
</evidence>
<evidence type="ECO:0000313" key="3">
    <source>
        <dbReference type="Proteomes" id="UP000274131"/>
    </source>
</evidence>
<protein>
    <submittedName>
        <fullName evidence="4">SSD domain-containing protein</fullName>
    </submittedName>
</protein>
<sequence>MVERSWRVTANGYVKQVVDAGMDYMKNGGDPRIVLIAAVVILFNALPFIAFLIFATISSAVILGAAFLALCNALLLCVESGLAVAIGTIIYLPILLFCTVAGVVVASFIILVSCFFEKRNPTPDSTTGSNHVD</sequence>
<keyword evidence="1" id="KW-0812">Transmembrane</keyword>
<gene>
    <name evidence="2" type="ORF">EVEC_LOCUS6188</name>
</gene>
<feature type="transmembrane region" description="Helical" evidence="1">
    <location>
        <begin position="61"/>
        <end position="84"/>
    </location>
</feature>
<reference evidence="2 3" key="2">
    <citation type="submission" date="2018-10" db="EMBL/GenBank/DDBJ databases">
        <authorList>
            <consortium name="Pathogen Informatics"/>
        </authorList>
    </citation>
    <scope>NUCLEOTIDE SEQUENCE [LARGE SCALE GENOMIC DNA]</scope>
</reference>
<evidence type="ECO:0000256" key="1">
    <source>
        <dbReference type="SAM" id="Phobius"/>
    </source>
</evidence>
<feature type="transmembrane region" description="Helical" evidence="1">
    <location>
        <begin position="90"/>
        <end position="116"/>
    </location>
</feature>
<proteinExistence type="predicted"/>
<feature type="transmembrane region" description="Helical" evidence="1">
    <location>
        <begin position="33"/>
        <end position="54"/>
    </location>
</feature>
<accession>A0A0N4V8D8</accession>
<keyword evidence="1" id="KW-0472">Membrane</keyword>
<keyword evidence="1" id="KW-1133">Transmembrane helix</keyword>
<dbReference type="Proteomes" id="UP000274131">
    <property type="component" value="Unassembled WGS sequence"/>
</dbReference>
<dbReference type="EMBL" id="UXUI01008412">
    <property type="protein sequence ID" value="VDD91437.1"/>
    <property type="molecule type" value="Genomic_DNA"/>
</dbReference>
<dbReference type="AlphaFoldDB" id="A0A0N4V8D8"/>
<reference evidence="4" key="1">
    <citation type="submission" date="2017-02" db="UniProtKB">
        <authorList>
            <consortium name="WormBaseParasite"/>
        </authorList>
    </citation>
    <scope>IDENTIFICATION</scope>
</reference>
<evidence type="ECO:0000313" key="4">
    <source>
        <dbReference type="WBParaSite" id="EVEC_0000661401-mRNA-1"/>
    </source>
</evidence>